<comment type="similarity">
    <text evidence="2">Belongs to the binding-protein-dependent transport system permease family. CysTW subfamily.</text>
</comment>
<keyword evidence="7 8" id="KW-0472">Membrane</keyword>
<feature type="transmembrane region" description="Helical" evidence="8">
    <location>
        <begin position="33"/>
        <end position="59"/>
    </location>
</feature>
<proteinExistence type="inferred from homology"/>
<dbReference type="InterPro" id="IPR000515">
    <property type="entry name" value="MetI-like"/>
</dbReference>
<dbReference type="RefSeq" id="WP_252917141.1">
    <property type="nucleotide sequence ID" value="NZ_CP159480.1"/>
</dbReference>
<keyword evidence="11" id="KW-1185">Reference proteome</keyword>
<dbReference type="PROSITE" id="PS50928">
    <property type="entry name" value="ABC_TM1"/>
    <property type="match status" value="1"/>
</dbReference>
<keyword evidence="6 8" id="KW-1133">Transmembrane helix</keyword>
<name>A0ABT1CW72_9HYPH</name>
<keyword evidence="5 8" id="KW-0812">Transmembrane</keyword>
<reference evidence="10 11" key="1">
    <citation type="submission" date="2020-01" db="EMBL/GenBank/DDBJ databases">
        <title>Genomes of bacteria type strains.</title>
        <authorList>
            <person name="Chen J."/>
            <person name="Zhu S."/>
            <person name="Yang J."/>
        </authorList>
    </citation>
    <scope>NUCLEOTIDE SEQUENCE [LARGE SCALE GENOMIC DNA]</scope>
    <source>
        <strain evidence="10 11">DSM 16655</strain>
    </source>
</reference>
<evidence type="ECO:0000256" key="1">
    <source>
        <dbReference type="ARBA" id="ARBA00004651"/>
    </source>
</evidence>
<keyword evidence="3 8" id="KW-0813">Transport</keyword>
<protein>
    <submittedName>
        <fullName evidence="10">ABC transporter permease subunit</fullName>
    </submittedName>
</protein>
<accession>A0ABT1CW72</accession>
<evidence type="ECO:0000256" key="7">
    <source>
        <dbReference type="ARBA" id="ARBA00023136"/>
    </source>
</evidence>
<comment type="subcellular location">
    <subcellularLocation>
        <location evidence="1 8">Cell membrane</location>
        <topology evidence="1 8">Multi-pass membrane protein</topology>
    </subcellularLocation>
</comment>
<gene>
    <name evidence="10" type="ORF">GTW23_19825</name>
</gene>
<evidence type="ECO:0000313" key="10">
    <source>
        <dbReference type="EMBL" id="MCO6410437.1"/>
    </source>
</evidence>
<dbReference type="PANTHER" id="PTHR42929">
    <property type="entry name" value="INNER MEMBRANE ABC TRANSPORTER PERMEASE PROTEIN YDCU-RELATED-RELATED"/>
    <property type="match status" value="1"/>
</dbReference>
<dbReference type="PANTHER" id="PTHR42929:SF1">
    <property type="entry name" value="INNER MEMBRANE ABC TRANSPORTER PERMEASE PROTEIN YDCU-RELATED"/>
    <property type="match status" value="1"/>
</dbReference>
<keyword evidence="4" id="KW-1003">Cell membrane</keyword>
<evidence type="ECO:0000256" key="8">
    <source>
        <dbReference type="RuleBase" id="RU363032"/>
    </source>
</evidence>
<feature type="transmembrane region" description="Helical" evidence="8">
    <location>
        <begin position="190"/>
        <end position="213"/>
    </location>
</feature>
<evidence type="ECO:0000256" key="5">
    <source>
        <dbReference type="ARBA" id="ARBA00022692"/>
    </source>
</evidence>
<dbReference type="EMBL" id="JAAAML010000004">
    <property type="protein sequence ID" value="MCO6410437.1"/>
    <property type="molecule type" value="Genomic_DNA"/>
</dbReference>
<feature type="transmembrane region" description="Helical" evidence="8">
    <location>
        <begin position="129"/>
        <end position="152"/>
    </location>
</feature>
<dbReference type="Pfam" id="PF00528">
    <property type="entry name" value="BPD_transp_1"/>
    <property type="match status" value="1"/>
</dbReference>
<feature type="transmembrane region" description="Helical" evidence="8">
    <location>
        <begin position="242"/>
        <end position="264"/>
    </location>
</feature>
<evidence type="ECO:0000256" key="4">
    <source>
        <dbReference type="ARBA" id="ARBA00022475"/>
    </source>
</evidence>
<sequence>MSSAASAPSAAMLPGRGGLGGALSDAFWRNPKLLLFVMLTPPLLWLGIIYLGSLFALLIQSFFSIDEFSGLVVREFTLKTYGELLRPSNLDIIVRTVTMAGLVTIASAIIAFPIAYFAARYAKGRWKAVFYLGVMLPLWSSYLVKVYAWKLILAKEGILSWIFDKLHLTFLIEGWLALPVVGGNSLSVSLTGTFLVFVYVWLPFMILPVQAALERVPGNLLEASADLGASPRQTFVNVLLPLALPGIIAGSIFTFSLTLGDYIIPQIIGTSHRFIGMAVYAHQGTAGNIPLAAAFTVVPVVIMGIYLWLAKRAGAFNAL</sequence>
<dbReference type="InterPro" id="IPR035906">
    <property type="entry name" value="MetI-like_sf"/>
</dbReference>
<dbReference type="SUPFAM" id="SSF161098">
    <property type="entry name" value="MetI-like"/>
    <property type="match status" value="1"/>
</dbReference>
<comment type="caution">
    <text evidence="10">The sequence shown here is derived from an EMBL/GenBank/DDBJ whole genome shotgun (WGS) entry which is preliminary data.</text>
</comment>
<evidence type="ECO:0000259" key="9">
    <source>
        <dbReference type="PROSITE" id="PS50928"/>
    </source>
</evidence>
<evidence type="ECO:0000256" key="2">
    <source>
        <dbReference type="ARBA" id="ARBA00007069"/>
    </source>
</evidence>
<dbReference type="CDD" id="cd06261">
    <property type="entry name" value="TM_PBP2"/>
    <property type="match status" value="1"/>
</dbReference>
<feature type="transmembrane region" description="Helical" evidence="8">
    <location>
        <begin position="285"/>
        <end position="309"/>
    </location>
</feature>
<feature type="domain" description="ABC transmembrane type-1" evidence="9">
    <location>
        <begin position="93"/>
        <end position="310"/>
    </location>
</feature>
<organism evidence="10 11">
    <name type="scientific">Hoeflea alexandrii</name>
    <dbReference type="NCBI Taxonomy" id="288436"/>
    <lineage>
        <taxon>Bacteria</taxon>
        <taxon>Pseudomonadati</taxon>
        <taxon>Pseudomonadota</taxon>
        <taxon>Alphaproteobacteria</taxon>
        <taxon>Hyphomicrobiales</taxon>
        <taxon>Rhizobiaceae</taxon>
        <taxon>Hoeflea</taxon>
    </lineage>
</organism>
<evidence type="ECO:0000313" key="11">
    <source>
        <dbReference type="Proteomes" id="UP001320715"/>
    </source>
</evidence>
<feature type="transmembrane region" description="Helical" evidence="8">
    <location>
        <begin position="92"/>
        <end position="117"/>
    </location>
</feature>
<dbReference type="Proteomes" id="UP001320715">
    <property type="component" value="Unassembled WGS sequence"/>
</dbReference>
<dbReference type="Gene3D" id="1.10.3720.10">
    <property type="entry name" value="MetI-like"/>
    <property type="match status" value="1"/>
</dbReference>
<evidence type="ECO:0000256" key="6">
    <source>
        <dbReference type="ARBA" id="ARBA00022989"/>
    </source>
</evidence>
<evidence type="ECO:0000256" key="3">
    <source>
        <dbReference type="ARBA" id="ARBA00022448"/>
    </source>
</evidence>